<name>A0ACB8ZDX8_9ASTR</name>
<organism evidence="1 2">
    <name type="scientific">Smallanthus sonchifolius</name>
    <dbReference type="NCBI Taxonomy" id="185202"/>
    <lineage>
        <taxon>Eukaryota</taxon>
        <taxon>Viridiplantae</taxon>
        <taxon>Streptophyta</taxon>
        <taxon>Embryophyta</taxon>
        <taxon>Tracheophyta</taxon>
        <taxon>Spermatophyta</taxon>
        <taxon>Magnoliopsida</taxon>
        <taxon>eudicotyledons</taxon>
        <taxon>Gunneridae</taxon>
        <taxon>Pentapetalae</taxon>
        <taxon>asterids</taxon>
        <taxon>campanulids</taxon>
        <taxon>Asterales</taxon>
        <taxon>Asteraceae</taxon>
        <taxon>Asteroideae</taxon>
        <taxon>Heliantheae alliance</taxon>
        <taxon>Millerieae</taxon>
        <taxon>Smallanthus</taxon>
    </lineage>
</organism>
<sequence length="477" mass="49504">MSSSLLQPRAPPSLSSSSSISGSKPQWRFTSPPAVTFTRRARNSTVNAKIREIFMPALSSTMTEGKIVSWIKSEGDVLSKGESVVVVESDKADMDVETFYDGILAAIVVPEGESAPVGAPIGLLAETEAEIEEARAKAASAGGSSPPKIAADAPVAASPPSAPVAAPPTPAAAPVVADGPRKIVSTPFAKKLAKQHKVDINKVVGTGPFGRITPADVEAAAGITPVKSTPPPVTAPAATAAAPAKSAPTFAEIPGATVVPFTTMQAAVSKNMIESLSVPTFRVGYPVMTDALDALYAKVKSKGVTMTALLAKAAAMALAQHPVVNASCKDGKSFTYNSSINIAVAVAINGGLITPVLQDADKLDLYLLSEKWKELVEKARSKQLQPHEYNSGTFTLSNLGMFGVDRFDAILPPGQGAIMAVGVSKPTPVAGKDGYFSVKNQMLVNVTADHRIVYGADLAAFLKTFAKIVQEPDSLTM</sequence>
<keyword evidence="2" id="KW-1185">Reference proteome</keyword>
<proteinExistence type="predicted"/>
<protein>
    <submittedName>
        <fullName evidence="1">Uncharacterized protein</fullName>
    </submittedName>
</protein>
<dbReference type="Proteomes" id="UP001056120">
    <property type="component" value="Linkage Group LG26"/>
</dbReference>
<evidence type="ECO:0000313" key="1">
    <source>
        <dbReference type="EMBL" id="KAI3696217.1"/>
    </source>
</evidence>
<reference evidence="2" key="1">
    <citation type="journal article" date="2022" name="Mol. Ecol. Resour.">
        <title>The genomes of chicory, endive, great burdock and yacon provide insights into Asteraceae palaeo-polyploidization history and plant inulin production.</title>
        <authorList>
            <person name="Fan W."/>
            <person name="Wang S."/>
            <person name="Wang H."/>
            <person name="Wang A."/>
            <person name="Jiang F."/>
            <person name="Liu H."/>
            <person name="Zhao H."/>
            <person name="Xu D."/>
            <person name="Zhang Y."/>
        </authorList>
    </citation>
    <scope>NUCLEOTIDE SEQUENCE [LARGE SCALE GENOMIC DNA]</scope>
    <source>
        <strain evidence="2">cv. Yunnan</strain>
    </source>
</reference>
<accession>A0ACB8ZDX8</accession>
<reference evidence="1 2" key="2">
    <citation type="journal article" date="2022" name="Mol. Ecol. Resour.">
        <title>The genomes of chicory, endive, great burdock and yacon provide insights into Asteraceae paleo-polyploidization history and plant inulin production.</title>
        <authorList>
            <person name="Fan W."/>
            <person name="Wang S."/>
            <person name="Wang H."/>
            <person name="Wang A."/>
            <person name="Jiang F."/>
            <person name="Liu H."/>
            <person name="Zhao H."/>
            <person name="Xu D."/>
            <person name="Zhang Y."/>
        </authorList>
    </citation>
    <scope>NUCLEOTIDE SEQUENCE [LARGE SCALE GENOMIC DNA]</scope>
    <source>
        <strain evidence="2">cv. Yunnan</strain>
        <tissue evidence="1">Leaves</tissue>
    </source>
</reference>
<dbReference type="EMBL" id="CM042043">
    <property type="protein sequence ID" value="KAI3696217.1"/>
    <property type="molecule type" value="Genomic_DNA"/>
</dbReference>
<gene>
    <name evidence="1" type="ORF">L1987_79228</name>
</gene>
<comment type="caution">
    <text evidence="1">The sequence shown here is derived from an EMBL/GenBank/DDBJ whole genome shotgun (WGS) entry which is preliminary data.</text>
</comment>
<evidence type="ECO:0000313" key="2">
    <source>
        <dbReference type="Proteomes" id="UP001056120"/>
    </source>
</evidence>